<reference evidence="1" key="1">
    <citation type="journal article" date="2020" name="mSystems">
        <title>Genome- and Community-Level Interaction Insights into Carbon Utilization and Element Cycling Functions of Hydrothermarchaeota in Hydrothermal Sediment.</title>
        <authorList>
            <person name="Zhou Z."/>
            <person name="Liu Y."/>
            <person name="Xu W."/>
            <person name="Pan J."/>
            <person name="Luo Z.H."/>
            <person name="Li M."/>
        </authorList>
    </citation>
    <scope>NUCLEOTIDE SEQUENCE [LARGE SCALE GENOMIC DNA]</scope>
    <source>
        <strain evidence="1">SpSt-123</strain>
    </source>
</reference>
<dbReference type="AlphaFoldDB" id="A0A7C1E4D7"/>
<dbReference type="EMBL" id="DSDY01000090">
    <property type="protein sequence ID" value="HDS10514.1"/>
    <property type="molecule type" value="Genomic_DNA"/>
</dbReference>
<gene>
    <name evidence="1" type="ORF">ENO04_02665</name>
</gene>
<sequence length="141" mass="16220">MSSKLDMLESMYASLKLEARIDYHLNTLENTYRLLRTKVAGEKSIGTIWYNTYELVDEAIVKLRMIKSLLAKYRYTGLYIHLTDALQLANELSIKVDSKAALPSHKDNIRMIASEIAYEIRSIIKSTNKEPDTSSFYTKAF</sequence>
<organism evidence="1">
    <name type="scientific">Fervidicoccus fontis</name>
    <dbReference type="NCBI Taxonomy" id="683846"/>
    <lineage>
        <taxon>Archaea</taxon>
        <taxon>Thermoproteota</taxon>
        <taxon>Thermoprotei</taxon>
        <taxon>Fervidicoccales</taxon>
        <taxon>Fervidicoccaceae</taxon>
        <taxon>Fervidicoccus</taxon>
    </lineage>
</organism>
<name>A0A7C1E4D7_9CREN</name>
<evidence type="ECO:0000313" key="1">
    <source>
        <dbReference type="EMBL" id="HDS10514.1"/>
    </source>
</evidence>
<comment type="caution">
    <text evidence="1">The sequence shown here is derived from an EMBL/GenBank/DDBJ whole genome shotgun (WGS) entry which is preliminary data.</text>
</comment>
<accession>A0A7C1E4D7</accession>
<proteinExistence type="predicted"/>
<protein>
    <submittedName>
        <fullName evidence="1">Uncharacterized protein</fullName>
    </submittedName>
</protein>